<dbReference type="RefSeq" id="WP_131352410.1">
    <property type="nucleotide sequence ID" value="NZ_SJKB01000001.1"/>
</dbReference>
<dbReference type="AlphaFoldDB" id="A0A4R0L1J1"/>
<dbReference type="Proteomes" id="UP000291144">
    <property type="component" value="Unassembled WGS sequence"/>
</dbReference>
<organism evidence="1 2">
    <name type="scientific">Kribbella pittospori</name>
    <dbReference type="NCBI Taxonomy" id="722689"/>
    <lineage>
        <taxon>Bacteria</taxon>
        <taxon>Bacillati</taxon>
        <taxon>Actinomycetota</taxon>
        <taxon>Actinomycetes</taxon>
        <taxon>Propionibacteriales</taxon>
        <taxon>Kribbellaceae</taxon>
        <taxon>Kribbella</taxon>
    </lineage>
</organism>
<dbReference type="OrthoDB" id="9179688at2"/>
<dbReference type="NCBIfam" id="NF047389">
    <property type="entry name" value="ATPase_Sll1717"/>
    <property type="match status" value="1"/>
</dbReference>
<protein>
    <submittedName>
        <fullName evidence="1">Uncharacterized protein</fullName>
    </submittedName>
</protein>
<dbReference type="SUPFAM" id="SSF52540">
    <property type="entry name" value="P-loop containing nucleoside triphosphate hydrolases"/>
    <property type="match status" value="1"/>
</dbReference>
<accession>A0A4R0L1J1</accession>
<keyword evidence="2" id="KW-1185">Reference proteome</keyword>
<proteinExistence type="predicted"/>
<gene>
    <name evidence="1" type="ORF">E0H73_06270</name>
</gene>
<name>A0A4R0L1J1_9ACTN</name>
<evidence type="ECO:0000313" key="2">
    <source>
        <dbReference type="Proteomes" id="UP000291144"/>
    </source>
</evidence>
<dbReference type="InterPro" id="IPR059206">
    <property type="entry name" value="Sll1717-like"/>
</dbReference>
<dbReference type="EMBL" id="SJKB01000001">
    <property type="protein sequence ID" value="TCC66477.1"/>
    <property type="molecule type" value="Genomic_DNA"/>
</dbReference>
<evidence type="ECO:0000313" key="1">
    <source>
        <dbReference type="EMBL" id="TCC66477.1"/>
    </source>
</evidence>
<reference evidence="1 2" key="1">
    <citation type="submission" date="2019-02" db="EMBL/GenBank/DDBJ databases">
        <title>Kribbella capetownensis sp. nov. and Kribbella speibonae sp. nov., isolated from soil.</title>
        <authorList>
            <person name="Curtis S.M."/>
            <person name="Norton I."/>
            <person name="Everest G.J."/>
            <person name="Meyers P.R."/>
        </authorList>
    </citation>
    <scope>NUCLEOTIDE SEQUENCE [LARGE SCALE GENOMIC DNA]</scope>
    <source>
        <strain evidence="1 2">NRRL B-24813</strain>
    </source>
</reference>
<comment type="caution">
    <text evidence="1">The sequence shown here is derived from an EMBL/GenBank/DDBJ whole genome shotgun (WGS) entry which is preliminary data.</text>
</comment>
<sequence>MTRSRHAPRLSSGFSLGGQQAEADPLLEKAFGETNQYKAVSSRDDHRCFIIGRTGSGKSALLRRLEYEYPDHVIRINPEDLSLTYVADLQSVRWLSEHEVHLDPFFVALWKHVLLVEIIKHRYQVDSSAGKQNFLAVLADKLKRDKSQAEALKYLEDFQGKFWCEADERVRQIADRFESQINGAGSFDAKLVKASAGGGITASQASKIEIVNRYQRIVNATQLPRLNQMIKVLDEDILESRQNFTFIIIDDLDQDWVDDSVVNALIRCLFRAVSDLQRVQNLKVLVALRTNIFEALDFGRRTGGQEEKFRALSMRLRWSSADLEAMLDERVRAAAAPRGLEVATVRHLLPSTTRTRGDPLAFILRRTLMRPRDAIAYLNECLEGTEDNPRITWERIRAAESPYSHDRRLALRDEWKPTYPGIDDVLSTFEGRPYKLSRVQMSAALDDIATLAADHAFVGTSWLCRLTAEIWNPEQSVWTDKYKDVIELLFDIGFLGCLVTGGRPVFSYDDPDYLDRPSKLARTTYFVVHPAFRDALDMTTLAGHRRRL</sequence>
<dbReference type="InterPro" id="IPR027417">
    <property type="entry name" value="P-loop_NTPase"/>
</dbReference>